<reference evidence="5 6" key="1">
    <citation type="submission" date="2020-08" db="EMBL/GenBank/DDBJ databases">
        <title>Croceimicrobium hydrocarbonivorans gen. nov., sp. nov., a novel marine bacterium isolated from a bacterial consortium that degrades polyethylene terephthalate.</title>
        <authorList>
            <person name="Liu R."/>
        </authorList>
    </citation>
    <scope>NUCLEOTIDE SEQUENCE [LARGE SCALE GENOMIC DNA]</scope>
    <source>
        <strain evidence="5 6">A20-9</strain>
    </source>
</reference>
<evidence type="ECO:0000259" key="3">
    <source>
        <dbReference type="Pfam" id="PF08541"/>
    </source>
</evidence>
<evidence type="ECO:0000256" key="2">
    <source>
        <dbReference type="ARBA" id="ARBA00023315"/>
    </source>
</evidence>
<dbReference type="Proteomes" id="UP000516305">
    <property type="component" value="Chromosome"/>
</dbReference>
<dbReference type="InterPro" id="IPR013751">
    <property type="entry name" value="ACP_syn_III_N"/>
</dbReference>
<dbReference type="GO" id="GO:0003988">
    <property type="term" value="F:acetyl-CoA C-acyltransferase activity"/>
    <property type="evidence" value="ECO:0007669"/>
    <property type="project" value="UniProtKB-ARBA"/>
</dbReference>
<dbReference type="PANTHER" id="PTHR34069">
    <property type="entry name" value="3-OXOACYL-[ACYL-CARRIER-PROTEIN] SYNTHASE 3"/>
    <property type="match status" value="1"/>
</dbReference>
<dbReference type="CDD" id="cd00830">
    <property type="entry name" value="KAS_III"/>
    <property type="match status" value="1"/>
</dbReference>
<dbReference type="Gene3D" id="3.40.47.10">
    <property type="match status" value="1"/>
</dbReference>
<accession>A0A7H0VJ72</accession>
<evidence type="ECO:0000313" key="5">
    <source>
        <dbReference type="EMBL" id="QNR25770.1"/>
    </source>
</evidence>
<protein>
    <submittedName>
        <fullName evidence="5">3-oxoacyl-ACP synthase III family protein</fullName>
    </submittedName>
</protein>
<organism evidence="5 6">
    <name type="scientific">Croceimicrobium hydrocarbonivorans</name>
    <dbReference type="NCBI Taxonomy" id="2761580"/>
    <lineage>
        <taxon>Bacteria</taxon>
        <taxon>Pseudomonadati</taxon>
        <taxon>Bacteroidota</taxon>
        <taxon>Flavobacteriia</taxon>
        <taxon>Flavobacteriales</taxon>
        <taxon>Owenweeksiaceae</taxon>
        <taxon>Croceimicrobium</taxon>
    </lineage>
</organism>
<dbReference type="GO" id="GO:0044550">
    <property type="term" value="P:secondary metabolite biosynthetic process"/>
    <property type="evidence" value="ECO:0007669"/>
    <property type="project" value="TreeGrafter"/>
</dbReference>
<evidence type="ECO:0000313" key="6">
    <source>
        <dbReference type="Proteomes" id="UP000516305"/>
    </source>
</evidence>
<dbReference type="InterPro" id="IPR013747">
    <property type="entry name" value="ACP_syn_III_C"/>
</dbReference>
<dbReference type="AlphaFoldDB" id="A0A7H0VJ72"/>
<dbReference type="InterPro" id="IPR016039">
    <property type="entry name" value="Thiolase-like"/>
</dbReference>
<evidence type="ECO:0000256" key="1">
    <source>
        <dbReference type="ARBA" id="ARBA00022679"/>
    </source>
</evidence>
<dbReference type="EMBL" id="CP060139">
    <property type="protein sequence ID" value="QNR25770.1"/>
    <property type="molecule type" value="Genomic_DNA"/>
</dbReference>
<evidence type="ECO:0000259" key="4">
    <source>
        <dbReference type="Pfam" id="PF08545"/>
    </source>
</evidence>
<dbReference type="SUPFAM" id="SSF53901">
    <property type="entry name" value="Thiolase-like"/>
    <property type="match status" value="1"/>
</dbReference>
<feature type="domain" description="Beta-ketoacyl-[acyl-carrier-protein] synthase III N-terminal" evidence="4">
    <location>
        <begin position="129"/>
        <end position="203"/>
    </location>
</feature>
<proteinExistence type="predicted"/>
<gene>
    <name evidence="5" type="ORF">H4K34_07980</name>
</gene>
<name>A0A7H0VJ72_9FLAO</name>
<dbReference type="Pfam" id="PF08545">
    <property type="entry name" value="ACP_syn_III"/>
    <property type="match status" value="1"/>
</dbReference>
<sequence>MNLEITGTGSCIPELQVPNQNFSGNEFYTREGERINQEGEEIIRKFQEITGIRERRYARPDQQTSDLATIAAQRAIDDAGIDPETLDGIIFAHNFGNIPQGKIQSDILPSLATRVKHDLKIKNPNCIAFDILYGCPGWVQAVILAYNYILAGQGKHYLVIGAETLSRKLDPHDRDSMIFSDGAGAAVVEAIDKDLKKGILSTASQTFTEDEAYYLNYGESNKQDVGHDTRYIKMQGQKIYQFALTHVPAAMKLCLDRSGLSIDQVKKVLIHQANEKMDEAIIKRFFRLYRTPEPEGIMPMSIHLLGNSSVATVPTLLDLLRRGELEGHELNEGDVILLASVGAGMSINAITYRI</sequence>
<keyword evidence="6" id="KW-1185">Reference proteome</keyword>
<dbReference type="RefSeq" id="WP_210760294.1">
    <property type="nucleotide sequence ID" value="NZ_CP060139.1"/>
</dbReference>
<feature type="domain" description="Beta-ketoacyl-[acyl-carrier-protein] synthase III C-terminal" evidence="3">
    <location>
        <begin position="255"/>
        <end position="354"/>
    </location>
</feature>
<keyword evidence="1" id="KW-0808">Transferase</keyword>
<dbReference type="KEGG" id="chyd:H4K34_07980"/>
<dbReference type="PANTHER" id="PTHR34069:SF2">
    <property type="entry name" value="BETA-KETOACYL-[ACYL-CARRIER-PROTEIN] SYNTHASE III"/>
    <property type="match status" value="1"/>
</dbReference>
<keyword evidence="2" id="KW-0012">Acyltransferase</keyword>
<dbReference type="GO" id="GO:0006633">
    <property type="term" value="P:fatty acid biosynthetic process"/>
    <property type="evidence" value="ECO:0007669"/>
    <property type="project" value="InterPro"/>
</dbReference>
<dbReference type="GO" id="GO:0004315">
    <property type="term" value="F:3-oxoacyl-[acyl-carrier-protein] synthase activity"/>
    <property type="evidence" value="ECO:0007669"/>
    <property type="project" value="InterPro"/>
</dbReference>
<dbReference type="Pfam" id="PF08541">
    <property type="entry name" value="ACP_syn_III_C"/>
    <property type="match status" value="1"/>
</dbReference>